<keyword evidence="1" id="KW-1185">Reference proteome</keyword>
<proteinExistence type="predicted"/>
<evidence type="ECO:0000313" key="2">
    <source>
        <dbReference type="WBParaSite" id="PSAMB.scaffold140size73394.g2571.t1"/>
    </source>
</evidence>
<dbReference type="Gene3D" id="3.10.450.50">
    <property type="match status" value="1"/>
</dbReference>
<reference evidence="2" key="1">
    <citation type="submission" date="2022-11" db="UniProtKB">
        <authorList>
            <consortium name="WormBaseParasite"/>
        </authorList>
    </citation>
    <scope>IDENTIFICATION</scope>
</reference>
<dbReference type="InterPro" id="IPR032710">
    <property type="entry name" value="NTF2-like_dom_sf"/>
</dbReference>
<dbReference type="AlphaFoldDB" id="A0A914V073"/>
<name>A0A914V073_9BILA</name>
<sequence>MALFQQNYHAAAIAKMRRRRAKFIKSFNEGKRQRYLQMYTLDATLYDPDLHVVAGMKSMSDYFSELFEYADERGRPEMMLKSKRTIVKGRFVYDMGEYYWSTVRCGRYIHKWAWINDNYYLTSDRFTIDRLL</sequence>
<organism evidence="1 2">
    <name type="scientific">Plectus sambesii</name>
    <dbReference type="NCBI Taxonomy" id="2011161"/>
    <lineage>
        <taxon>Eukaryota</taxon>
        <taxon>Metazoa</taxon>
        <taxon>Ecdysozoa</taxon>
        <taxon>Nematoda</taxon>
        <taxon>Chromadorea</taxon>
        <taxon>Plectida</taxon>
        <taxon>Plectina</taxon>
        <taxon>Plectoidea</taxon>
        <taxon>Plectidae</taxon>
        <taxon>Plectus</taxon>
    </lineage>
</organism>
<dbReference type="WBParaSite" id="PSAMB.scaffold140size73394.g2571.t1">
    <property type="protein sequence ID" value="PSAMB.scaffold140size73394.g2571.t1"/>
    <property type="gene ID" value="PSAMB.scaffold140size73394.g2571"/>
</dbReference>
<protein>
    <submittedName>
        <fullName evidence="2">SnoaL-like domain-containing protein</fullName>
    </submittedName>
</protein>
<accession>A0A914V073</accession>
<dbReference type="Proteomes" id="UP000887566">
    <property type="component" value="Unplaced"/>
</dbReference>
<evidence type="ECO:0000313" key="1">
    <source>
        <dbReference type="Proteomes" id="UP000887566"/>
    </source>
</evidence>
<dbReference type="SUPFAM" id="SSF54427">
    <property type="entry name" value="NTF2-like"/>
    <property type="match status" value="1"/>
</dbReference>